<dbReference type="InterPro" id="IPR011576">
    <property type="entry name" value="Pyridox_Oxase_N"/>
</dbReference>
<dbReference type="EMBL" id="QOKZ01000005">
    <property type="protein sequence ID" value="RMC34287.1"/>
    <property type="molecule type" value="Genomic_DNA"/>
</dbReference>
<reference evidence="2 3" key="1">
    <citation type="submission" date="2018-07" db="EMBL/GenBank/DDBJ databases">
        <authorList>
            <person name="Zhang Y."/>
            <person name="Wang L."/>
            <person name="Ma S."/>
        </authorList>
    </citation>
    <scope>NUCLEOTIDE SEQUENCE [LARGE SCALE GENOMIC DNA]</scope>
    <source>
        <strain evidence="2 3">4-2</strain>
    </source>
</reference>
<dbReference type="InterPro" id="IPR012349">
    <property type="entry name" value="Split_barrel_FMN-bd"/>
</dbReference>
<dbReference type="Gene3D" id="2.30.110.10">
    <property type="entry name" value="Electron Transport, Fmn-binding Protein, Chain A"/>
    <property type="match status" value="1"/>
</dbReference>
<dbReference type="AlphaFoldDB" id="A0A3M0MSI7"/>
<dbReference type="NCBIfam" id="TIGR04025">
    <property type="entry name" value="PPOX_FMN_DR2398"/>
    <property type="match status" value="1"/>
</dbReference>
<dbReference type="InterPro" id="IPR024029">
    <property type="entry name" value="Pyridox_Oxase_FMN-dep"/>
</dbReference>
<dbReference type="SUPFAM" id="SSF50475">
    <property type="entry name" value="FMN-binding split barrel"/>
    <property type="match status" value="1"/>
</dbReference>
<comment type="caution">
    <text evidence="2">The sequence shown here is derived from an EMBL/GenBank/DDBJ whole genome shotgun (WGS) entry which is preliminary data.</text>
</comment>
<dbReference type="Pfam" id="PF01243">
    <property type="entry name" value="PNPOx_N"/>
    <property type="match status" value="1"/>
</dbReference>
<accession>A0A3M0MSI7</accession>
<gene>
    <name evidence="2" type="ORF">C9E81_14095</name>
</gene>
<dbReference type="Proteomes" id="UP000273516">
    <property type="component" value="Unassembled WGS sequence"/>
</dbReference>
<dbReference type="PANTHER" id="PTHR42815:SF2">
    <property type="entry name" value="FAD-BINDING, PUTATIVE (AFU_ORTHOLOGUE AFUA_6G07600)-RELATED"/>
    <property type="match status" value="1"/>
</dbReference>
<proteinExistence type="predicted"/>
<evidence type="ECO:0000313" key="2">
    <source>
        <dbReference type="EMBL" id="RMC34287.1"/>
    </source>
</evidence>
<keyword evidence="3" id="KW-1185">Reference proteome</keyword>
<dbReference type="OrthoDB" id="9790331at2"/>
<evidence type="ECO:0000313" key="3">
    <source>
        <dbReference type="Proteomes" id="UP000273516"/>
    </source>
</evidence>
<organism evidence="2 3">
    <name type="scientific">Paracoccus alkanivorans</name>
    <dbReference type="NCBI Taxonomy" id="2116655"/>
    <lineage>
        <taxon>Bacteria</taxon>
        <taxon>Pseudomonadati</taxon>
        <taxon>Pseudomonadota</taxon>
        <taxon>Alphaproteobacteria</taxon>
        <taxon>Rhodobacterales</taxon>
        <taxon>Paracoccaceae</taxon>
        <taxon>Paracoccus</taxon>
    </lineage>
</organism>
<sequence>MNWLKETDLTGIYGAPGPASTRKVADRLTPDYARFIAAARFCVLATVGPEGTDASPRGDDGPVARALDERHLAIPDWRGNDRIDSIRNIVRDGRVSLMFLVRGSGNAIRVNGTARLTDDAELRQSFEHRGKLPRTVIVVQVAEIYFQCARAVIRAALWEGGDDSGGLPTPGQILANMTEGEVGGASYDAEWPQRAARTMW</sequence>
<evidence type="ECO:0000259" key="1">
    <source>
        <dbReference type="Pfam" id="PF01243"/>
    </source>
</evidence>
<dbReference type="PANTHER" id="PTHR42815">
    <property type="entry name" value="FAD-BINDING, PUTATIVE (AFU_ORTHOLOGUE AFUA_6G07600)-RELATED"/>
    <property type="match status" value="1"/>
</dbReference>
<dbReference type="RefSeq" id="WP_122112997.1">
    <property type="nucleotide sequence ID" value="NZ_QOKZ01000005.1"/>
</dbReference>
<feature type="domain" description="Pyridoxamine 5'-phosphate oxidase N-terminal" evidence="1">
    <location>
        <begin position="28"/>
        <end position="148"/>
    </location>
</feature>
<name>A0A3M0MSI7_9RHOB</name>
<protein>
    <submittedName>
        <fullName evidence="2">Pyridoxamine 5'-phosphate oxidase family protein</fullName>
    </submittedName>
</protein>